<evidence type="ECO:0000313" key="2">
    <source>
        <dbReference type="Proteomes" id="UP000003303"/>
    </source>
</evidence>
<proteinExistence type="predicted"/>
<evidence type="ECO:0008006" key="3">
    <source>
        <dbReference type="Google" id="ProtNLM"/>
    </source>
</evidence>
<dbReference type="InterPro" id="IPR038056">
    <property type="entry name" value="YjbR-like_sf"/>
</dbReference>
<dbReference type="AlphaFoldDB" id="C2MB14"/>
<keyword evidence="2" id="KW-1185">Reference proteome</keyword>
<gene>
    <name evidence="1" type="ORF">PORUE0001_1027</name>
</gene>
<organism evidence="1 2">
    <name type="scientific">Porphyromonas uenonis 60-3</name>
    <dbReference type="NCBI Taxonomy" id="596327"/>
    <lineage>
        <taxon>Bacteria</taxon>
        <taxon>Pseudomonadati</taxon>
        <taxon>Bacteroidota</taxon>
        <taxon>Bacteroidia</taxon>
        <taxon>Bacteroidales</taxon>
        <taxon>Porphyromonadaceae</taxon>
        <taxon>Porphyromonas</taxon>
    </lineage>
</organism>
<dbReference type="SUPFAM" id="SSF142906">
    <property type="entry name" value="YjbR-like"/>
    <property type="match status" value="1"/>
</dbReference>
<dbReference type="InterPro" id="IPR058532">
    <property type="entry name" value="YjbR/MT2646/Rv2570-like"/>
</dbReference>
<protein>
    <recommendedName>
        <fullName evidence="3">MmcQ/YjbR family DNA-binding protein</fullName>
    </recommendedName>
</protein>
<dbReference type="PANTHER" id="PTHR35145">
    <property type="entry name" value="CYTOPLASMIC PROTEIN-RELATED"/>
    <property type="match status" value="1"/>
</dbReference>
<dbReference type="OrthoDB" id="9789813at2"/>
<comment type="caution">
    <text evidence="1">The sequence shown here is derived from an EMBL/GenBank/DDBJ whole genome shotgun (WGS) entry which is preliminary data.</text>
</comment>
<dbReference type="Proteomes" id="UP000003303">
    <property type="component" value="Unassembled WGS sequence"/>
</dbReference>
<accession>C2MB14</accession>
<dbReference type="RefSeq" id="WP_007365055.1">
    <property type="nucleotide sequence ID" value="NZ_ACLR01000118.1"/>
</dbReference>
<dbReference type="PANTHER" id="PTHR35145:SF1">
    <property type="entry name" value="CYTOPLASMIC PROTEIN"/>
    <property type="match status" value="1"/>
</dbReference>
<evidence type="ECO:0000313" key="1">
    <source>
        <dbReference type="EMBL" id="EEK17084.1"/>
    </source>
</evidence>
<dbReference type="STRING" id="596327.PORUE0001_1027"/>
<dbReference type="Pfam" id="PF04237">
    <property type="entry name" value="YjbR"/>
    <property type="match status" value="1"/>
</dbReference>
<reference evidence="1 2" key="1">
    <citation type="submission" date="2009-04" db="EMBL/GenBank/DDBJ databases">
        <authorList>
            <person name="Sebastian Y."/>
            <person name="Madupu R."/>
            <person name="Durkin A.S."/>
            <person name="Torralba M."/>
            <person name="Methe B."/>
            <person name="Sutton G.G."/>
            <person name="Strausberg R.L."/>
            <person name="Nelson K.E."/>
        </authorList>
    </citation>
    <scope>NUCLEOTIDE SEQUENCE [LARGE SCALE GENOMIC DNA]</scope>
    <source>
        <strain evidence="1 2">60-3</strain>
    </source>
</reference>
<name>C2MB14_9PORP</name>
<sequence length="133" mass="15604">MNGISQIDELCRQLPYCEVDAPFGPEVVTYRLSRRIFALLWLEHDPGMVSLKVNPDLIEPLLGRHSDLQPAFHLNKKHWVQLELPTSESEEWIARLLRHSYAQVWRKLPKIQQRLLPLGIEIYNQAQNEQDLL</sequence>
<dbReference type="eggNOG" id="COG2315">
    <property type="taxonomic scope" value="Bacteria"/>
</dbReference>
<dbReference type="EMBL" id="ACLR01000118">
    <property type="protein sequence ID" value="EEK17084.1"/>
    <property type="molecule type" value="Genomic_DNA"/>
</dbReference>
<dbReference type="Gene3D" id="3.90.1150.30">
    <property type="match status" value="1"/>
</dbReference>
<dbReference type="InterPro" id="IPR007351">
    <property type="entry name" value="YjbR"/>
</dbReference>